<evidence type="ECO:0000313" key="9">
    <source>
        <dbReference type="Proteomes" id="UP001500804"/>
    </source>
</evidence>
<dbReference type="InterPro" id="IPR011701">
    <property type="entry name" value="MFS"/>
</dbReference>
<evidence type="ECO:0000256" key="4">
    <source>
        <dbReference type="ARBA" id="ARBA00022692"/>
    </source>
</evidence>
<reference evidence="9" key="1">
    <citation type="journal article" date="2019" name="Int. J. Syst. Evol. Microbiol.">
        <title>The Global Catalogue of Microorganisms (GCM) 10K type strain sequencing project: providing services to taxonomists for standard genome sequencing and annotation.</title>
        <authorList>
            <consortium name="The Broad Institute Genomics Platform"/>
            <consortium name="The Broad Institute Genome Sequencing Center for Infectious Disease"/>
            <person name="Wu L."/>
            <person name="Ma J."/>
        </authorList>
    </citation>
    <scope>NUCLEOTIDE SEQUENCE [LARGE SCALE GENOMIC DNA]</scope>
    <source>
        <strain evidence="9">JCM 18302</strain>
    </source>
</reference>
<name>A0ABP9NSD9_9PSEU</name>
<keyword evidence="9" id="KW-1185">Reference proteome</keyword>
<keyword evidence="5 7" id="KW-1133">Transmembrane helix</keyword>
<feature type="transmembrane region" description="Helical" evidence="7">
    <location>
        <begin position="267"/>
        <end position="286"/>
    </location>
</feature>
<evidence type="ECO:0008006" key="10">
    <source>
        <dbReference type="Google" id="ProtNLM"/>
    </source>
</evidence>
<keyword evidence="2" id="KW-0813">Transport</keyword>
<dbReference type="Pfam" id="PF07690">
    <property type="entry name" value="MFS_1"/>
    <property type="match status" value="1"/>
</dbReference>
<keyword evidence="4 7" id="KW-0812">Transmembrane</keyword>
<dbReference type="Proteomes" id="UP001500804">
    <property type="component" value="Unassembled WGS sequence"/>
</dbReference>
<organism evidence="8 9">
    <name type="scientific">Pseudonocardia adelaidensis</name>
    <dbReference type="NCBI Taxonomy" id="648754"/>
    <lineage>
        <taxon>Bacteria</taxon>
        <taxon>Bacillati</taxon>
        <taxon>Actinomycetota</taxon>
        <taxon>Actinomycetes</taxon>
        <taxon>Pseudonocardiales</taxon>
        <taxon>Pseudonocardiaceae</taxon>
        <taxon>Pseudonocardia</taxon>
    </lineage>
</organism>
<evidence type="ECO:0000313" key="8">
    <source>
        <dbReference type="EMBL" id="GAA5133163.1"/>
    </source>
</evidence>
<protein>
    <recommendedName>
        <fullName evidence="10">MFS transporter</fullName>
    </recommendedName>
</protein>
<dbReference type="RefSeq" id="WP_345609331.1">
    <property type="nucleotide sequence ID" value="NZ_BAABJO010000026.1"/>
</dbReference>
<proteinExistence type="predicted"/>
<gene>
    <name evidence="8" type="ORF">GCM10023320_58920</name>
</gene>
<dbReference type="PANTHER" id="PTHR23517">
    <property type="entry name" value="RESISTANCE PROTEIN MDTM, PUTATIVE-RELATED-RELATED"/>
    <property type="match status" value="1"/>
</dbReference>
<evidence type="ECO:0000256" key="6">
    <source>
        <dbReference type="ARBA" id="ARBA00023136"/>
    </source>
</evidence>
<sequence>MPSRDHPSRDAVASAAAAAVYSVSLGAASVALPLLALQAGYSAFEIGALTAASAVSQMTVRLALGWAMRRWPDWTLMAGAVITLAAGCVLVTLSSALVPFVIAQLLQGASRACFWTGSQTHVVRGSGRAAGALAQVNLVASVGQLAGPALAGVLSEISPELALGVAAAIALAGLVPTLLLDRLPPFTPPPDRPPGRLWRRPGVDVGCWAGMTAGGWRALLSSYVPVALDAAGRSATSVGALISVANGAQLLGTGLSGRVRARLTARALVAGIVATGGATALTGVVATNTALAAVVLAVSGAAAGAVQVLGPALAAESVHPEERGDAIAATGTFRAAALFAAPMAVAGMVALVPLTPAIAVVGAGMTLPAFALRGRGPASPDRPPLA</sequence>
<dbReference type="EMBL" id="BAABJO010000026">
    <property type="protein sequence ID" value="GAA5133163.1"/>
    <property type="molecule type" value="Genomic_DNA"/>
</dbReference>
<evidence type="ECO:0000256" key="5">
    <source>
        <dbReference type="ARBA" id="ARBA00022989"/>
    </source>
</evidence>
<evidence type="ECO:0000256" key="1">
    <source>
        <dbReference type="ARBA" id="ARBA00004651"/>
    </source>
</evidence>
<dbReference type="InterPro" id="IPR050171">
    <property type="entry name" value="MFS_Transporters"/>
</dbReference>
<feature type="transmembrane region" description="Helical" evidence="7">
    <location>
        <begin position="12"/>
        <end position="35"/>
    </location>
</feature>
<keyword evidence="3" id="KW-1003">Cell membrane</keyword>
<comment type="subcellular location">
    <subcellularLocation>
        <location evidence="1">Cell membrane</location>
        <topology evidence="1">Multi-pass membrane protein</topology>
    </subcellularLocation>
</comment>
<feature type="transmembrane region" description="Helical" evidence="7">
    <location>
        <begin position="292"/>
        <end position="314"/>
    </location>
</feature>
<dbReference type="Gene3D" id="1.20.1250.20">
    <property type="entry name" value="MFS general substrate transporter like domains"/>
    <property type="match status" value="2"/>
</dbReference>
<evidence type="ECO:0000256" key="2">
    <source>
        <dbReference type="ARBA" id="ARBA00022448"/>
    </source>
</evidence>
<dbReference type="SUPFAM" id="SSF103473">
    <property type="entry name" value="MFS general substrate transporter"/>
    <property type="match status" value="1"/>
</dbReference>
<dbReference type="InterPro" id="IPR036259">
    <property type="entry name" value="MFS_trans_sf"/>
</dbReference>
<comment type="caution">
    <text evidence="8">The sequence shown here is derived from an EMBL/GenBank/DDBJ whole genome shotgun (WGS) entry which is preliminary data.</text>
</comment>
<accession>A0ABP9NSD9</accession>
<evidence type="ECO:0000256" key="7">
    <source>
        <dbReference type="SAM" id="Phobius"/>
    </source>
</evidence>
<feature type="transmembrane region" description="Helical" evidence="7">
    <location>
        <begin position="76"/>
        <end position="102"/>
    </location>
</feature>
<evidence type="ECO:0000256" key="3">
    <source>
        <dbReference type="ARBA" id="ARBA00022475"/>
    </source>
</evidence>
<feature type="transmembrane region" description="Helical" evidence="7">
    <location>
        <begin position="41"/>
        <end position="64"/>
    </location>
</feature>
<keyword evidence="6 7" id="KW-0472">Membrane</keyword>